<sequence>MKRTLWLLLCLPGYALAAPLVPPVGFTQPLPHTASGGCVTLPAPYTAPLTLRSKYEGSDSARATLNPQAEQAFRAATKPIVGFERGISNMVWRYKQSGDPRTLHCILEGYATWANAGALLSGQTSHTGRAMRKWALATLASSWLELKFTPGTSLAGQQTTERWLGQLADRVVQEWDGLPLKSTNNHSYWAAWAVMASAVALDRRDLFAWSLKEYRIAAGQIAADGTLANEQRRRERALAYHNYALQPLVMIASFAAANKVDVTQENHGALARLVNYVLQQKDGDLEWLEPWCNLSHCSSVTLSRLDASRPLQDRRLGGNLTLLYQR</sequence>
<dbReference type="RefSeq" id="WP_191152677.1">
    <property type="nucleotide sequence ID" value="NZ_CP060824.1"/>
</dbReference>
<dbReference type="EMBL" id="JAOURS010000006">
    <property type="protein sequence ID" value="MDC6638115.1"/>
    <property type="molecule type" value="Genomic_DNA"/>
</dbReference>
<protein>
    <submittedName>
        <fullName evidence="5">Mannuronate-specific alginate lyase</fullName>
    </submittedName>
</protein>
<evidence type="ECO:0000256" key="2">
    <source>
        <dbReference type="ARBA" id="ARBA00023239"/>
    </source>
</evidence>
<comment type="caution">
    <text evidence="5">The sequence shown here is derived from an EMBL/GenBank/DDBJ whole genome shotgun (WGS) entry which is preliminary data.</text>
</comment>
<dbReference type="GO" id="GO:0042597">
    <property type="term" value="C:periplasmic space"/>
    <property type="evidence" value="ECO:0007669"/>
    <property type="project" value="InterPro"/>
</dbReference>
<feature type="signal peptide" evidence="3">
    <location>
        <begin position="1"/>
        <end position="17"/>
    </location>
</feature>
<gene>
    <name evidence="5" type="ORF">OEZ79_07685</name>
</gene>
<evidence type="ECO:0000256" key="3">
    <source>
        <dbReference type="SAM" id="SignalP"/>
    </source>
</evidence>
<evidence type="ECO:0000256" key="1">
    <source>
        <dbReference type="ARBA" id="ARBA00022729"/>
    </source>
</evidence>
<feature type="domain" description="Alginate lyase" evidence="4">
    <location>
        <begin position="51"/>
        <end position="283"/>
    </location>
</feature>
<dbReference type="SUPFAM" id="SSF48230">
    <property type="entry name" value="Chondroitin AC/alginate lyase"/>
    <property type="match status" value="1"/>
</dbReference>
<proteinExistence type="predicted"/>
<dbReference type="AlphaFoldDB" id="A0A9X3Y8F8"/>
<evidence type="ECO:0000313" key="6">
    <source>
        <dbReference type="Proteomes" id="UP001149314"/>
    </source>
</evidence>
<evidence type="ECO:0000313" key="5">
    <source>
        <dbReference type="EMBL" id="MDC6638115.1"/>
    </source>
</evidence>
<accession>A0A9X3Y8F8</accession>
<dbReference type="GO" id="GO:0016829">
    <property type="term" value="F:lyase activity"/>
    <property type="evidence" value="ECO:0007669"/>
    <property type="project" value="UniProtKB-KW"/>
</dbReference>
<dbReference type="Pfam" id="PF05426">
    <property type="entry name" value="Alginate_lyase"/>
    <property type="match status" value="1"/>
</dbReference>
<keyword evidence="2 5" id="KW-0456">Lyase</keyword>
<feature type="chain" id="PRO_5040736061" evidence="3">
    <location>
        <begin position="18"/>
        <end position="326"/>
    </location>
</feature>
<evidence type="ECO:0000259" key="4">
    <source>
        <dbReference type="Pfam" id="PF05426"/>
    </source>
</evidence>
<name>A0A9X3Y8F8_9ENTR</name>
<dbReference type="Gene3D" id="1.50.10.100">
    <property type="entry name" value="Chondroitin AC/alginate lyase"/>
    <property type="match status" value="1"/>
</dbReference>
<organism evidence="5 6">
    <name type="scientific">Leclercia adecarboxylata</name>
    <dbReference type="NCBI Taxonomy" id="83655"/>
    <lineage>
        <taxon>Bacteria</taxon>
        <taxon>Pseudomonadati</taxon>
        <taxon>Pseudomonadota</taxon>
        <taxon>Gammaproteobacteria</taxon>
        <taxon>Enterobacterales</taxon>
        <taxon>Enterobacteriaceae</taxon>
        <taxon>Leclercia</taxon>
    </lineage>
</organism>
<reference evidence="5" key="1">
    <citation type="journal article" date="2023" name="Genes Genomics">
        <title>Genomic insights of Leclercia adecarboxylata strains linked to an outbreak in public hospitals in Mexico.</title>
        <authorList>
            <person name="Barrios-Villa E."/>
            <person name="Pacheco-Flores B."/>
            <person name="Lozano-Zarain P."/>
            <person name="Del Campo-Ortega R."/>
            <person name="de Jesus Ascencio-Montiel I."/>
            <person name="Gonzalez-Leon M."/>
            <person name="Camorlinga-Ponce M."/>
            <person name="Gaytan Cervantes F.J."/>
            <person name="Gonzalez Torres C."/>
            <person name="Aguilar E."/>
            <person name="Gonzalez Ibarra J."/>
            <person name="Torres Lopez F.J."/>
            <person name="Rosas-Vargas H."/>
            <person name="Gonzalez-Bonilla C.R."/>
            <person name="Del Carmen Rocha-Gracia R."/>
        </authorList>
    </citation>
    <scope>NUCLEOTIDE SEQUENCE</scope>
    <source>
        <strain evidence="5">Lac40</strain>
    </source>
</reference>
<dbReference type="InterPro" id="IPR008397">
    <property type="entry name" value="Alginate_lyase_dom"/>
</dbReference>
<keyword evidence="1 3" id="KW-0732">Signal</keyword>
<dbReference type="Proteomes" id="UP001149314">
    <property type="component" value="Unassembled WGS sequence"/>
</dbReference>
<dbReference type="InterPro" id="IPR008929">
    <property type="entry name" value="Chondroitin_lyas"/>
</dbReference>